<dbReference type="EMBL" id="JALKFT010000011">
    <property type="protein sequence ID" value="MCK9876723.1"/>
    <property type="molecule type" value="Genomic_DNA"/>
</dbReference>
<organism evidence="1 2">
    <name type="scientific">Frankia umida</name>
    <dbReference type="NCBI Taxonomy" id="573489"/>
    <lineage>
        <taxon>Bacteria</taxon>
        <taxon>Bacillati</taxon>
        <taxon>Actinomycetota</taxon>
        <taxon>Actinomycetes</taxon>
        <taxon>Frankiales</taxon>
        <taxon>Frankiaceae</taxon>
        <taxon>Frankia</taxon>
    </lineage>
</organism>
<sequence>MAKGILLVQSRPISPEAEAEYNRWYDEEHIPDVLKVPGIVSARRLRARDAGPIRVSGEAQPYIIVYELEADDLNTPMDELAKRTAEGSVTLSDTIDRPSLTTVYELID</sequence>
<comment type="caution">
    <text evidence="1">The sequence shown here is derived from an EMBL/GenBank/DDBJ whole genome shotgun (WGS) entry which is preliminary data.</text>
</comment>
<accession>A0ABT0K0A6</accession>
<name>A0ABT0K0A6_9ACTN</name>
<gene>
    <name evidence="1" type="ORF">MXD59_13200</name>
</gene>
<proteinExistence type="predicted"/>
<protein>
    <recommendedName>
        <fullName evidence="3">Ethyl tert-butyl ether degradation EthD</fullName>
    </recommendedName>
</protein>
<evidence type="ECO:0008006" key="3">
    <source>
        <dbReference type="Google" id="ProtNLM"/>
    </source>
</evidence>
<evidence type="ECO:0000313" key="1">
    <source>
        <dbReference type="EMBL" id="MCK9876723.1"/>
    </source>
</evidence>
<dbReference type="SUPFAM" id="SSF54909">
    <property type="entry name" value="Dimeric alpha+beta barrel"/>
    <property type="match status" value="1"/>
</dbReference>
<dbReference type="InterPro" id="IPR011008">
    <property type="entry name" value="Dimeric_a/b-barrel"/>
</dbReference>
<keyword evidence="2" id="KW-1185">Reference proteome</keyword>
<reference evidence="1 2" key="1">
    <citation type="submission" date="2022-04" db="EMBL/GenBank/DDBJ databases">
        <title>Genome diversity in the genus Frankia.</title>
        <authorList>
            <person name="Carlos-Shanley C."/>
            <person name="Hahn D."/>
        </authorList>
    </citation>
    <scope>NUCLEOTIDE SEQUENCE [LARGE SCALE GENOMIC DNA]</scope>
    <source>
        <strain evidence="1 2">Ag45/Mut15</strain>
    </source>
</reference>
<dbReference type="Proteomes" id="UP001201873">
    <property type="component" value="Unassembled WGS sequence"/>
</dbReference>
<dbReference type="RefSeq" id="WP_163548423.1">
    <property type="nucleotide sequence ID" value="NZ_JALKFT010000011.1"/>
</dbReference>
<evidence type="ECO:0000313" key="2">
    <source>
        <dbReference type="Proteomes" id="UP001201873"/>
    </source>
</evidence>
<dbReference type="Gene3D" id="3.30.70.100">
    <property type="match status" value="1"/>
</dbReference>